<dbReference type="PANTHER" id="PTHR21641">
    <property type="entry name" value="TRANSLATION INITIATION FACTOR-RELATED"/>
    <property type="match status" value="1"/>
</dbReference>
<organism evidence="5 6">
    <name type="scientific">Sodiomyces alkalinus (strain CBS 110278 / VKM F-3762 / F11)</name>
    <name type="common">Alkaliphilic filamentous fungus</name>
    <dbReference type="NCBI Taxonomy" id="1314773"/>
    <lineage>
        <taxon>Eukaryota</taxon>
        <taxon>Fungi</taxon>
        <taxon>Dikarya</taxon>
        <taxon>Ascomycota</taxon>
        <taxon>Pezizomycotina</taxon>
        <taxon>Sordariomycetes</taxon>
        <taxon>Hypocreomycetidae</taxon>
        <taxon>Glomerellales</taxon>
        <taxon>Plectosphaerellaceae</taxon>
        <taxon>Sodiomyces</taxon>
    </lineage>
</organism>
<feature type="domain" description="S1-like" evidence="4">
    <location>
        <begin position="25"/>
        <end position="91"/>
    </location>
</feature>
<dbReference type="PANTHER" id="PTHR21641:SF0">
    <property type="entry name" value="RNA-BINDING PROTEIN EIF1AD-RELATED"/>
    <property type="match status" value="1"/>
</dbReference>
<dbReference type="GO" id="GO:0003723">
    <property type="term" value="F:RNA binding"/>
    <property type="evidence" value="ECO:0007669"/>
    <property type="project" value="UniProtKB-KW"/>
</dbReference>
<dbReference type="SUPFAM" id="SSF50249">
    <property type="entry name" value="Nucleic acid-binding proteins"/>
    <property type="match status" value="1"/>
</dbReference>
<dbReference type="InterPro" id="IPR039294">
    <property type="entry name" value="EIF1AD"/>
</dbReference>
<dbReference type="AlphaFoldDB" id="A0A3N2Q843"/>
<evidence type="ECO:0000313" key="5">
    <source>
        <dbReference type="EMBL" id="ROT42922.1"/>
    </source>
</evidence>
<protein>
    <submittedName>
        <fullName evidence="5">Nucleic acid-binding protein</fullName>
    </submittedName>
</protein>
<evidence type="ECO:0000256" key="3">
    <source>
        <dbReference type="SAM" id="MobiDB-lite"/>
    </source>
</evidence>
<dbReference type="GO" id="GO:0003743">
    <property type="term" value="F:translation initiation factor activity"/>
    <property type="evidence" value="ECO:0007669"/>
    <property type="project" value="InterPro"/>
</dbReference>
<dbReference type="RefSeq" id="XP_028470728.1">
    <property type="nucleotide sequence ID" value="XM_028613784.1"/>
</dbReference>
<evidence type="ECO:0000313" key="6">
    <source>
        <dbReference type="Proteomes" id="UP000272025"/>
    </source>
</evidence>
<comment type="similarity">
    <text evidence="1">Belongs to the EIF1AD family.</text>
</comment>
<reference evidence="5 6" key="1">
    <citation type="journal article" date="2018" name="Mol. Ecol.">
        <title>The obligate alkalophilic soda-lake fungus Sodiomyces alkalinus has shifted to a protein diet.</title>
        <authorList>
            <person name="Grum-Grzhimaylo A.A."/>
            <person name="Falkoski D.L."/>
            <person name="van den Heuvel J."/>
            <person name="Valero-Jimenez C.A."/>
            <person name="Min B."/>
            <person name="Choi I.G."/>
            <person name="Lipzen A."/>
            <person name="Daum C.G."/>
            <person name="Aanen D.K."/>
            <person name="Tsang A."/>
            <person name="Henrissat B."/>
            <person name="Bilanenko E.N."/>
            <person name="de Vries R.P."/>
            <person name="van Kan J.A.L."/>
            <person name="Grigoriev I.V."/>
            <person name="Debets A.J.M."/>
        </authorList>
    </citation>
    <scope>NUCLEOTIDE SEQUENCE [LARGE SCALE GENOMIC DNA]</scope>
    <source>
        <strain evidence="5 6">F11</strain>
    </source>
</reference>
<dbReference type="GO" id="GO:0005634">
    <property type="term" value="C:nucleus"/>
    <property type="evidence" value="ECO:0007669"/>
    <property type="project" value="TreeGrafter"/>
</dbReference>
<dbReference type="Gene3D" id="2.40.50.140">
    <property type="entry name" value="Nucleic acid-binding proteins"/>
    <property type="match status" value="1"/>
</dbReference>
<dbReference type="InterPro" id="IPR006196">
    <property type="entry name" value="RNA-binding_domain_S1_IF1"/>
</dbReference>
<proteinExistence type="inferred from homology"/>
<name>A0A3N2Q843_SODAK</name>
<evidence type="ECO:0000256" key="2">
    <source>
        <dbReference type="ARBA" id="ARBA00022884"/>
    </source>
</evidence>
<accession>A0A3N2Q843</accession>
<evidence type="ECO:0000259" key="4">
    <source>
        <dbReference type="Pfam" id="PF01176"/>
    </source>
</evidence>
<gene>
    <name evidence="5" type="ORF">SODALDRAFT_355113</name>
</gene>
<sequence length="136" mass="15428">MARAKRNILAAAQESTTPPDALQPNQALARVVKAEGNNLYTCQLPNKKEILVELAQRFRNTVWVKRGGYVLTERFPEEQQTSRLVGEIVNVVGDEKTWRKQPYWPKEFVKNSGLDDEDDEDSTVGKLPPSDSEDEQ</sequence>
<dbReference type="EMBL" id="ML119051">
    <property type="protein sequence ID" value="ROT42922.1"/>
    <property type="molecule type" value="Genomic_DNA"/>
</dbReference>
<feature type="region of interest" description="Disordered" evidence="3">
    <location>
        <begin position="1"/>
        <end position="21"/>
    </location>
</feature>
<dbReference type="Proteomes" id="UP000272025">
    <property type="component" value="Unassembled WGS sequence"/>
</dbReference>
<dbReference type="STRING" id="1314773.A0A3N2Q843"/>
<dbReference type="Pfam" id="PF01176">
    <property type="entry name" value="eIF-1a"/>
    <property type="match status" value="1"/>
</dbReference>
<keyword evidence="2" id="KW-0694">RNA-binding</keyword>
<dbReference type="InterPro" id="IPR012340">
    <property type="entry name" value="NA-bd_OB-fold"/>
</dbReference>
<feature type="region of interest" description="Disordered" evidence="3">
    <location>
        <begin position="108"/>
        <end position="136"/>
    </location>
</feature>
<dbReference type="InterPro" id="IPR001253">
    <property type="entry name" value="TIF_eIF-1A"/>
</dbReference>
<dbReference type="GeneID" id="39582262"/>
<dbReference type="SMART" id="SM00652">
    <property type="entry name" value="eIF1a"/>
    <property type="match status" value="1"/>
</dbReference>
<evidence type="ECO:0000256" key="1">
    <source>
        <dbReference type="ARBA" id="ARBA00007340"/>
    </source>
</evidence>
<keyword evidence="6" id="KW-1185">Reference proteome</keyword>
<dbReference type="OrthoDB" id="1738325at2759"/>